<organism evidence="2 3">
    <name type="scientific">Penicillium chermesinum</name>
    <dbReference type="NCBI Taxonomy" id="63820"/>
    <lineage>
        <taxon>Eukaryota</taxon>
        <taxon>Fungi</taxon>
        <taxon>Dikarya</taxon>
        <taxon>Ascomycota</taxon>
        <taxon>Pezizomycotina</taxon>
        <taxon>Eurotiomycetes</taxon>
        <taxon>Eurotiomycetidae</taxon>
        <taxon>Eurotiales</taxon>
        <taxon>Aspergillaceae</taxon>
        <taxon>Penicillium</taxon>
    </lineage>
</organism>
<dbReference type="PANTHER" id="PTHR39697:SF2">
    <property type="entry name" value="CYANOVIRIN-N DOMAIN-CONTAINING PROTEIN"/>
    <property type="match status" value="1"/>
</dbReference>
<dbReference type="RefSeq" id="XP_058334242.1">
    <property type="nucleotide sequence ID" value="XM_058471101.1"/>
</dbReference>
<keyword evidence="3" id="KW-1185">Reference proteome</keyword>
<dbReference type="GeneID" id="83198404"/>
<evidence type="ECO:0000256" key="1">
    <source>
        <dbReference type="SAM" id="MobiDB-lite"/>
    </source>
</evidence>
<dbReference type="PANTHER" id="PTHR39697">
    <property type="entry name" value="RICIN B LECTIN DOMAIN-CONTAINING PROTEIN-RELATED"/>
    <property type="match status" value="1"/>
</dbReference>
<sequence length="197" mass="22332">MKCIASYSAEINEHDTESVTTSGEDKTFTPPDSNTSPSELFLSRSPIQSHISSVGQVPYKGQSYTIRDPQTNLFLGVEYGELKMVSWGINSGREMFWHCDEHEDRYLGFRNLASGTYMGHDGHGKFVAVSRTHHDPAGCFFWPRQCPITGGQILFVKRQHYFWVWHEPVKTDHDTALVVTDRGGEGTPLEFTRLECI</sequence>
<reference evidence="2" key="2">
    <citation type="journal article" date="2023" name="IMA Fungus">
        <title>Comparative genomic study of the Penicillium genus elucidates a diverse pangenome and 15 lateral gene transfer events.</title>
        <authorList>
            <person name="Petersen C."/>
            <person name="Sorensen T."/>
            <person name="Nielsen M.R."/>
            <person name="Sondergaard T.E."/>
            <person name="Sorensen J.L."/>
            <person name="Fitzpatrick D.A."/>
            <person name="Frisvad J.C."/>
            <person name="Nielsen K.L."/>
        </authorList>
    </citation>
    <scope>NUCLEOTIDE SEQUENCE</scope>
    <source>
        <strain evidence="2">IBT 19713</strain>
    </source>
</reference>
<dbReference type="InterPro" id="IPR035992">
    <property type="entry name" value="Ricin_B-like_lectins"/>
</dbReference>
<protein>
    <submittedName>
        <fullName evidence="2">Uncharacterized protein</fullName>
    </submittedName>
</protein>
<comment type="caution">
    <text evidence="2">The sequence shown here is derived from an EMBL/GenBank/DDBJ whole genome shotgun (WGS) entry which is preliminary data.</text>
</comment>
<reference evidence="2" key="1">
    <citation type="submission" date="2022-11" db="EMBL/GenBank/DDBJ databases">
        <authorList>
            <person name="Petersen C."/>
        </authorList>
    </citation>
    <scope>NUCLEOTIDE SEQUENCE</scope>
    <source>
        <strain evidence="2">IBT 19713</strain>
    </source>
</reference>
<dbReference type="Proteomes" id="UP001150941">
    <property type="component" value="Unassembled WGS sequence"/>
</dbReference>
<evidence type="ECO:0000313" key="3">
    <source>
        <dbReference type="Proteomes" id="UP001150941"/>
    </source>
</evidence>
<dbReference type="SUPFAM" id="SSF50370">
    <property type="entry name" value="Ricin B-like lectins"/>
    <property type="match status" value="1"/>
</dbReference>
<evidence type="ECO:0000313" key="2">
    <source>
        <dbReference type="EMBL" id="KAJ5246821.1"/>
    </source>
</evidence>
<gene>
    <name evidence="2" type="ORF">N7468_001804</name>
</gene>
<feature type="region of interest" description="Disordered" evidence="1">
    <location>
        <begin position="13"/>
        <end position="39"/>
    </location>
</feature>
<name>A0A9W9PIY2_9EURO</name>
<accession>A0A9W9PIY2</accession>
<feature type="compositionally biased region" description="Basic and acidic residues" evidence="1">
    <location>
        <begin position="13"/>
        <end position="27"/>
    </location>
</feature>
<dbReference type="AlphaFoldDB" id="A0A9W9PIY2"/>
<dbReference type="EMBL" id="JAPQKS010000002">
    <property type="protein sequence ID" value="KAJ5246821.1"/>
    <property type="molecule type" value="Genomic_DNA"/>
</dbReference>
<proteinExistence type="predicted"/>
<dbReference type="OrthoDB" id="5289641at2759"/>